<reference evidence="1" key="1">
    <citation type="journal article" date="2020" name="Nature">
        <title>Giant virus diversity and host interactions through global metagenomics.</title>
        <authorList>
            <person name="Schulz F."/>
            <person name="Roux S."/>
            <person name="Paez-Espino D."/>
            <person name="Jungbluth S."/>
            <person name="Walsh D.A."/>
            <person name="Denef V.J."/>
            <person name="McMahon K.D."/>
            <person name="Konstantinidis K.T."/>
            <person name="Eloe-Fadrosh E.A."/>
            <person name="Kyrpides N.C."/>
            <person name="Woyke T."/>
        </authorList>
    </citation>
    <scope>NUCLEOTIDE SEQUENCE</scope>
    <source>
        <strain evidence="1">GVMAG-M-3300023174-75</strain>
    </source>
</reference>
<evidence type="ECO:0000313" key="1">
    <source>
        <dbReference type="EMBL" id="QHT20954.1"/>
    </source>
</evidence>
<organism evidence="1">
    <name type="scientific">viral metagenome</name>
    <dbReference type="NCBI Taxonomy" id="1070528"/>
    <lineage>
        <taxon>unclassified sequences</taxon>
        <taxon>metagenomes</taxon>
        <taxon>organismal metagenomes</taxon>
    </lineage>
</organism>
<name>A0A6C0DWA4_9ZZZZ</name>
<accession>A0A6C0DWA4</accession>
<dbReference type="AlphaFoldDB" id="A0A6C0DWA4"/>
<protein>
    <submittedName>
        <fullName evidence="1">Uncharacterized protein</fullName>
    </submittedName>
</protein>
<sequence>MFGFFLNTFINYKPCNFIQIAKMRHSTLVYNELTKSLLIDNSLKKDLEIARKRKMLNTKTKYKDNKDIMNSFHNIEMSESHGTRPHKNKK</sequence>
<proteinExistence type="predicted"/>
<dbReference type="EMBL" id="MN739684">
    <property type="protein sequence ID" value="QHT20954.1"/>
    <property type="molecule type" value="Genomic_DNA"/>
</dbReference>